<dbReference type="AlphaFoldDB" id="A0A563DY39"/>
<dbReference type="InterPro" id="IPR015797">
    <property type="entry name" value="NUDIX_hydrolase-like_dom_sf"/>
</dbReference>
<evidence type="ECO:0000313" key="4">
    <source>
        <dbReference type="Proteomes" id="UP000320244"/>
    </source>
</evidence>
<proteinExistence type="predicted"/>
<protein>
    <submittedName>
        <fullName evidence="3">NUDIX hydrolase</fullName>
    </submittedName>
</protein>
<evidence type="ECO:0000256" key="1">
    <source>
        <dbReference type="ARBA" id="ARBA00022801"/>
    </source>
</evidence>
<dbReference type="GO" id="GO:0019693">
    <property type="term" value="P:ribose phosphate metabolic process"/>
    <property type="evidence" value="ECO:0007669"/>
    <property type="project" value="TreeGrafter"/>
</dbReference>
<dbReference type="GO" id="GO:0016787">
    <property type="term" value="F:hydrolase activity"/>
    <property type="evidence" value="ECO:0007669"/>
    <property type="project" value="UniProtKB-KW"/>
</dbReference>
<dbReference type="Proteomes" id="UP000320244">
    <property type="component" value="Unassembled WGS sequence"/>
</dbReference>
<dbReference type="Gene3D" id="3.90.79.10">
    <property type="entry name" value="Nucleoside Triphosphate Pyrophosphohydrolase"/>
    <property type="match status" value="1"/>
</dbReference>
<comment type="caution">
    <text evidence="3">The sequence shown here is derived from an EMBL/GenBank/DDBJ whole genome shotgun (WGS) entry which is preliminary data.</text>
</comment>
<dbReference type="GO" id="GO:0005829">
    <property type="term" value="C:cytosol"/>
    <property type="evidence" value="ECO:0007669"/>
    <property type="project" value="TreeGrafter"/>
</dbReference>
<dbReference type="GO" id="GO:0006753">
    <property type="term" value="P:nucleoside phosphate metabolic process"/>
    <property type="evidence" value="ECO:0007669"/>
    <property type="project" value="TreeGrafter"/>
</dbReference>
<evidence type="ECO:0000259" key="2">
    <source>
        <dbReference type="PROSITE" id="PS51462"/>
    </source>
</evidence>
<dbReference type="PROSITE" id="PS51462">
    <property type="entry name" value="NUDIX"/>
    <property type="match status" value="1"/>
</dbReference>
<dbReference type="Pfam" id="PF00293">
    <property type="entry name" value="NUDIX"/>
    <property type="match status" value="1"/>
</dbReference>
<keyword evidence="1 3" id="KW-0378">Hydrolase</keyword>
<dbReference type="CDD" id="cd24158">
    <property type="entry name" value="NUDIX_ADPRase_Rv1700"/>
    <property type="match status" value="1"/>
</dbReference>
<dbReference type="EMBL" id="VCQV01000024">
    <property type="protein sequence ID" value="TWP34882.1"/>
    <property type="molecule type" value="Genomic_DNA"/>
</dbReference>
<reference evidence="3 4" key="1">
    <citation type="submission" date="2019-05" db="EMBL/GenBank/DDBJ databases">
        <authorList>
            <person name="Lee S.D."/>
        </authorList>
    </citation>
    <scope>NUCLEOTIDE SEQUENCE [LARGE SCALE GENOMIC DNA]</scope>
    <source>
        <strain evidence="3 4">C5-26</strain>
    </source>
</reference>
<accession>A0A563DY39</accession>
<dbReference type="RefSeq" id="WP_146318312.1">
    <property type="nucleotide sequence ID" value="NZ_VCQV01000024.1"/>
</dbReference>
<dbReference type="PANTHER" id="PTHR11839:SF31">
    <property type="entry name" value="ADP-RIBOSE PYROPHOSPHATASE"/>
    <property type="match status" value="1"/>
</dbReference>
<feature type="domain" description="Nudix hydrolase" evidence="2">
    <location>
        <begin position="59"/>
        <end position="195"/>
    </location>
</feature>
<sequence length="224" mass="24932">MSEQDQQAIHQRLDPDLQDRIEQQPVISRTNAYQGRVWNVVSDVVDLGGAGRVTRDYVQHTGAVAVIALRGDAGAEEVALIRQYRHPVQAFDWEIPAGLLDKPREDPRVAAARELREESDLDADTWNVLLDTFTSPGATSEVIRIFLARDVHPAPAHDFVREGEEADIHTGWLSLDDAIEAVMSGRMHNGPAIAGILATHVARQRDWATLRPADSPWPEHSAYR</sequence>
<gene>
    <name evidence="3" type="ORF">FGL98_16145</name>
</gene>
<reference evidence="3 4" key="2">
    <citation type="submission" date="2019-08" db="EMBL/GenBank/DDBJ databases">
        <title>Jejuicoccus antrihumi gen. nov., sp. nov., a new member of the family Dermacoccaceae isolated from a cave.</title>
        <authorList>
            <person name="Schumann P."/>
            <person name="Kim I.S."/>
        </authorList>
    </citation>
    <scope>NUCLEOTIDE SEQUENCE [LARGE SCALE GENOMIC DNA]</scope>
    <source>
        <strain evidence="3 4">C5-26</strain>
    </source>
</reference>
<dbReference type="PANTHER" id="PTHR11839">
    <property type="entry name" value="UDP/ADP-SUGAR PYROPHOSPHATASE"/>
    <property type="match status" value="1"/>
</dbReference>
<dbReference type="SUPFAM" id="SSF55811">
    <property type="entry name" value="Nudix"/>
    <property type="match status" value="1"/>
</dbReference>
<evidence type="ECO:0000313" key="3">
    <source>
        <dbReference type="EMBL" id="TWP34882.1"/>
    </source>
</evidence>
<organism evidence="3 4">
    <name type="scientific">Leekyejoonella antrihumi</name>
    <dbReference type="NCBI Taxonomy" id="1660198"/>
    <lineage>
        <taxon>Bacteria</taxon>
        <taxon>Bacillati</taxon>
        <taxon>Actinomycetota</taxon>
        <taxon>Actinomycetes</taxon>
        <taxon>Micrococcales</taxon>
        <taxon>Dermacoccaceae</taxon>
        <taxon>Leekyejoonella</taxon>
    </lineage>
</organism>
<dbReference type="OrthoDB" id="9806150at2"/>
<name>A0A563DY39_9MICO</name>
<dbReference type="InterPro" id="IPR000086">
    <property type="entry name" value="NUDIX_hydrolase_dom"/>
</dbReference>
<keyword evidence="4" id="KW-1185">Reference proteome</keyword>